<reference evidence="12" key="1">
    <citation type="journal article" date="2014" name="Int. J. Syst. Evol. Microbiol.">
        <title>Complete genome sequence of Corynebacterium casei LMG S-19264T (=DSM 44701T), isolated from a smear-ripened cheese.</title>
        <authorList>
            <consortium name="US DOE Joint Genome Institute (JGI-PGF)"/>
            <person name="Walter F."/>
            <person name="Albersmeier A."/>
            <person name="Kalinowski J."/>
            <person name="Ruckert C."/>
        </authorList>
    </citation>
    <scope>NUCLEOTIDE SEQUENCE</scope>
    <source>
        <strain evidence="12">CGMCC 1.15320</strain>
    </source>
</reference>
<evidence type="ECO:0000259" key="9">
    <source>
        <dbReference type="Pfam" id="PF01656"/>
    </source>
</evidence>
<dbReference type="CDD" id="cd05387">
    <property type="entry name" value="BY-kinase"/>
    <property type="match status" value="1"/>
</dbReference>
<dbReference type="Pfam" id="PF13807">
    <property type="entry name" value="GNVR"/>
    <property type="match status" value="1"/>
</dbReference>
<dbReference type="RefSeq" id="WP_188719217.1">
    <property type="nucleotide sequence ID" value="NZ_BMIF01000001.1"/>
</dbReference>
<dbReference type="Pfam" id="PF01656">
    <property type="entry name" value="CbiA"/>
    <property type="match status" value="1"/>
</dbReference>
<evidence type="ECO:0000256" key="8">
    <source>
        <dbReference type="SAM" id="Phobius"/>
    </source>
</evidence>
<feature type="domain" description="Polysaccharide chain length determinant N-terminal" evidence="10">
    <location>
        <begin position="26"/>
        <end position="114"/>
    </location>
</feature>
<dbReference type="Pfam" id="PF02706">
    <property type="entry name" value="Wzz"/>
    <property type="match status" value="1"/>
</dbReference>
<keyword evidence="3 8" id="KW-0812">Transmembrane</keyword>
<gene>
    <name evidence="12" type="primary">exoP2</name>
    <name evidence="12" type="ORF">GCM10011385_03650</name>
</gene>
<keyword evidence="7 8" id="KW-0472">Membrane</keyword>
<dbReference type="AlphaFoldDB" id="A0A916REU5"/>
<feature type="domain" description="Tyrosine-protein kinase G-rich" evidence="11">
    <location>
        <begin position="301"/>
        <end position="369"/>
    </location>
</feature>
<dbReference type="GO" id="GO:0004713">
    <property type="term" value="F:protein tyrosine kinase activity"/>
    <property type="evidence" value="ECO:0007669"/>
    <property type="project" value="TreeGrafter"/>
</dbReference>
<dbReference type="Proteomes" id="UP000636264">
    <property type="component" value="Unassembled WGS sequence"/>
</dbReference>
<dbReference type="InterPro" id="IPR050445">
    <property type="entry name" value="Bact_polysacc_biosynth/exp"/>
</dbReference>
<sequence>MLERSQVQVIPGQRFFSDSRDRDYIKFSDIKQFLWRFAPFIFSCAAIGGALGLFYIVTGDPIYTARTQILIEPKIPQLLNQQSEINLSLDTSQVETQIAVLRSEKIANMVIDELDLMNNSRFTPLSGAPLSVRFERLWYLLGLSSTPTRSTEAMEAARRAARERRLRAGSEQGERPVIKDGEIDPEFEKRREVVWNFEDGLSVSRAGVSYAIDIWFQARDPELAARIANATAGAFVREQLETRTEAASEGLRWLESRIQEVRGQMNHATKMAQEFRARHDFSIRDPQSQEGPTLEELEVTAETYRKMYESLLAAFTSSVNQQPYLIADARVISEATRPLVQSHPRKTLTMAFGVTAGLLIGLGLAIARQLTDRSLRTHRQVQDELGLDAIAELPVVRLRGHGFGRFLEVQRKPHSTFTRSLREAMRTIMVADPTGSVRVIGVVSALPTDGKSTVACNLAAISAGAGKRTLLIDADSDKPVLSRYFGKDARRQETGGFSFLPSSSIQVHELIMGGSHALTSCKDYQCIIVNLPPLTSDVPFVEAAGLVDAVVIVAEWARTPVEMLTELVDELRSAKVSMPGVIMTKVRSLSSLRYRKRLFWWAR</sequence>
<organism evidence="12 13">
    <name type="scientific">Nitratireductor aestuarii</name>
    <dbReference type="NCBI Taxonomy" id="1735103"/>
    <lineage>
        <taxon>Bacteria</taxon>
        <taxon>Pseudomonadati</taxon>
        <taxon>Pseudomonadota</taxon>
        <taxon>Alphaproteobacteria</taxon>
        <taxon>Hyphomicrobiales</taxon>
        <taxon>Phyllobacteriaceae</taxon>
        <taxon>Nitratireductor</taxon>
    </lineage>
</organism>
<dbReference type="EMBL" id="BMIF01000001">
    <property type="protein sequence ID" value="GGA53472.1"/>
    <property type="molecule type" value="Genomic_DNA"/>
</dbReference>
<keyword evidence="2" id="KW-1003">Cell membrane</keyword>
<dbReference type="InterPro" id="IPR005702">
    <property type="entry name" value="Wzc-like_C"/>
</dbReference>
<name>A0A916REU5_9HYPH</name>
<dbReference type="GO" id="GO:0005886">
    <property type="term" value="C:plasma membrane"/>
    <property type="evidence" value="ECO:0007669"/>
    <property type="project" value="UniProtKB-SubCell"/>
</dbReference>
<evidence type="ECO:0000259" key="11">
    <source>
        <dbReference type="Pfam" id="PF13807"/>
    </source>
</evidence>
<evidence type="ECO:0000256" key="1">
    <source>
        <dbReference type="ARBA" id="ARBA00004651"/>
    </source>
</evidence>
<evidence type="ECO:0000313" key="12">
    <source>
        <dbReference type="EMBL" id="GGA53472.1"/>
    </source>
</evidence>
<dbReference type="InterPro" id="IPR003856">
    <property type="entry name" value="LPS_length_determ_N"/>
</dbReference>
<evidence type="ECO:0000256" key="6">
    <source>
        <dbReference type="ARBA" id="ARBA00022989"/>
    </source>
</evidence>
<evidence type="ECO:0000256" key="3">
    <source>
        <dbReference type="ARBA" id="ARBA00022692"/>
    </source>
</evidence>
<keyword evidence="6 8" id="KW-1133">Transmembrane helix</keyword>
<dbReference type="InterPro" id="IPR002586">
    <property type="entry name" value="CobQ/CobB/MinD/ParA_Nub-bd_dom"/>
</dbReference>
<evidence type="ECO:0000313" key="13">
    <source>
        <dbReference type="Proteomes" id="UP000636264"/>
    </source>
</evidence>
<evidence type="ECO:0000256" key="5">
    <source>
        <dbReference type="ARBA" id="ARBA00022840"/>
    </source>
</evidence>
<evidence type="ECO:0000256" key="2">
    <source>
        <dbReference type="ARBA" id="ARBA00022475"/>
    </source>
</evidence>
<comment type="subcellular location">
    <subcellularLocation>
        <location evidence="1">Cell membrane</location>
        <topology evidence="1">Multi-pass membrane protein</topology>
    </subcellularLocation>
</comment>
<keyword evidence="5" id="KW-0067">ATP-binding</keyword>
<evidence type="ECO:0000256" key="4">
    <source>
        <dbReference type="ARBA" id="ARBA00022741"/>
    </source>
</evidence>
<protein>
    <submittedName>
        <fullName evidence="12">MPA1 family auxiliary surface saccharide export protein</fullName>
    </submittedName>
</protein>
<comment type="caution">
    <text evidence="12">The sequence shown here is derived from an EMBL/GenBank/DDBJ whole genome shotgun (WGS) entry which is preliminary data.</text>
</comment>
<feature type="domain" description="CobQ/CobB/MinD/ParA nucleotide binding" evidence="9">
    <location>
        <begin position="450"/>
        <end position="588"/>
    </location>
</feature>
<accession>A0A916REU5</accession>
<dbReference type="InterPro" id="IPR032807">
    <property type="entry name" value="GNVR"/>
</dbReference>
<reference evidence="12" key="2">
    <citation type="submission" date="2020-09" db="EMBL/GenBank/DDBJ databases">
        <authorList>
            <person name="Sun Q."/>
            <person name="Zhou Y."/>
        </authorList>
    </citation>
    <scope>NUCLEOTIDE SEQUENCE</scope>
    <source>
        <strain evidence="12">CGMCC 1.15320</strain>
    </source>
</reference>
<evidence type="ECO:0000259" key="10">
    <source>
        <dbReference type="Pfam" id="PF02706"/>
    </source>
</evidence>
<dbReference type="SUPFAM" id="SSF52540">
    <property type="entry name" value="P-loop containing nucleoside triphosphate hydrolases"/>
    <property type="match status" value="1"/>
</dbReference>
<keyword evidence="4" id="KW-0547">Nucleotide-binding</keyword>
<feature type="transmembrane region" description="Helical" evidence="8">
    <location>
        <begin position="33"/>
        <end position="57"/>
    </location>
</feature>
<dbReference type="PANTHER" id="PTHR32309">
    <property type="entry name" value="TYROSINE-PROTEIN KINASE"/>
    <property type="match status" value="1"/>
</dbReference>
<dbReference type="InterPro" id="IPR027417">
    <property type="entry name" value="P-loop_NTPase"/>
</dbReference>
<keyword evidence="13" id="KW-1185">Reference proteome</keyword>
<dbReference type="PANTHER" id="PTHR32309:SF13">
    <property type="entry name" value="FERRIC ENTEROBACTIN TRANSPORT PROTEIN FEPE"/>
    <property type="match status" value="1"/>
</dbReference>
<evidence type="ECO:0000256" key="7">
    <source>
        <dbReference type="ARBA" id="ARBA00023136"/>
    </source>
</evidence>
<proteinExistence type="predicted"/>
<dbReference type="Gene3D" id="3.40.50.300">
    <property type="entry name" value="P-loop containing nucleotide triphosphate hydrolases"/>
    <property type="match status" value="1"/>
</dbReference>